<evidence type="ECO:0000313" key="1">
    <source>
        <dbReference type="EMBL" id="MVN86828.1"/>
    </source>
</evidence>
<protein>
    <recommendedName>
        <fullName evidence="3">Terminase</fullName>
    </recommendedName>
</protein>
<dbReference type="AlphaFoldDB" id="A0A7C9HY95"/>
<proteinExistence type="predicted"/>
<organism evidence="1 2">
    <name type="scientific">Deinococcus arboris</name>
    <dbReference type="NCBI Taxonomy" id="2682977"/>
    <lineage>
        <taxon>Bacteria</taxon>
        <taxon>Thermotogati</taxon>
        <taxon>Deinococcota</taxon>
        <taxon>Deinococci</taxon>
        <taxon>Deinococcales</taxon>
        <taxon>Deinococcaceae</taxon>
        <taxon>Deinococcus</taxon>
    </lineage>
</organism>
<comment type="caution">
    <text evidence="1">The sequence shown here is derived from an EMBL/GenBank/DDBJ whole genome shotgun (WGS) entry which is preliminary data.</text>
</comment>
<accession>A0A7C9HY95</accession>
<dbReference type="InterPro" id="IPR027417">
    <property type="entry name" value="P-loop_NTPase"/>
</dbReference>
<dbReference type="RefSeq" id="WP_157458879.1">
    <property type="nucleotide sequence ID" value="NZ_WQLB01000009.1"/>
</dbReference>
<dbReference type="Gene3D" id="3.30.420.240">
    <property type="match status" value="1"/>
</dbReference>
<gene>
    <name evidence="1" type="ORF">GO986_08635</name>
</gene>
<dbReference type="Gene3D" id="3.40.50.300">
    <property type="entry name" value="P-loop containing nucleotide triphosphate hydrolases"/>
    <property type="match status" value="1"/>
</dbReference>
<evidence type="ECO:0000313" key="2">
    <source>
        <dbReference type="Proteomes" id="UP000483286"/>
    </source>
</evidence>
<reference evidence="1 2" key="1">
    <citation type="submission" date="2019-12" db="EMBL/GenBank/DDBJ databases">
        <title>Deinococcus sp. HMF7620 Genome sequencing and assembly.</title>
        <authorList>
            <person name="Kang H."/>
            <person name="Kim H."/>
            <person name="Joh K."/>
        </authorList>
    </citation>
    <scope>NUCLEOTIDE SEQUENCE [LARGE SCALE GENOMIC DNA]</scope>
    <source>
        <strain evidence="1 2">HMF7620</strain>
    </source>
</reference>
<dbReference type="Proteomes" id="UP000483286">
    <property type="component" value="Unassembled WGS sequence"/>
</dbReference>
<evidence type="ECO:0008006" key="3">
    <source>
        <dbReference type="Google" id="ProtNLM"/>
    </source>
</evidence>
<sequence length="533" mass="58023">MNDTPAASGTEPVLAASPFSRGLQAGLNQTIAKPKQTEAENPFLRYQNDPVGFATEVLGLTIWDAMKRILTAVVTSRRVSVRSGHKVSKSTTAAVIGLWRVYCRPDSRTVLSAPTSRQVRIIIWKEVRRLHSKARLPGRMPLDPGSGFVHGESELFGFSTDEPEKMAGVSGADLQFIIDEASGVDEGIFEAIEGNLAGGASLLLISNPTQVSGTFYDSHTTKRHLWNTIHISSEDTPNVISGEILIPGLATRDWVQEKKLDWGEDSPLFQVRVRGNFPTQAENTVIGLGLVEAARARFDAQDQGPTGAFTLGVDVARFGDDSTVLQPLFGKQPIAPRVHAKQDNVEVAGHVMDFVEELRATHDYPVTAGPVRVKIDDLGNGSGVTDHLRHSKRARELGLTILPITVSEAATSEGYSKLRDQLWFALRNWLKEGGQLPPDSHLEGELVAVKYSFDAQGRSKVEKKEDLKKRMGRSPDRADALALAIYDPPAIEKPTATGMHAVAKAALRAAERAADTTTRTTLAARRAALARRR</sequence>
<dbReference type="EMBL" id="WQLB01000009">
    <property type="protein sequence ID" value="MVN86828.1"/>
    <property type="molecule type" value="Genomic_DNA"/>
</dbReference>
<keyword evidence="2" id="KW-1185">Reference proteome</keyword>
<name>A0A7C9HY95_9DEIO</name>